<dbReference type="AlphaFoldDB" id="A0A385I1B1"/>
<proteinExistence type="predicted"/>
<reference evidence="2" key="1">
    <citation type="submission" date="2018-02" db="EMBL/GenBank/DDBJ databases">
        <title>Genome reduction pattern in chromatophore genome of Paulinella.</title>
        <authorList>
            <person name="Lhee D."/>
            <person name="Yoon H.S."/>
        </authorList>
    </citation>
    <scope>NUCLEOTIDE SEQUENCE</scope>
    <source>
        <strain evidence="2">NZ27</strain>
    </source>
</reference>
<feature type="transmembrane region" description="Helical" evidence="1">
    <location>
        <begin position="156"/>
        <end position="178"/>
    </location>
</feature>
<keyword evidence="1" id="KW-0472">Membrane</keyword>
<evidence type="ECO:0000256" key="1">
    <source>
        <dbReference type="SAM" id="Phobius"/>
    </source>
</evidence>
<dbReference type="InterPro" id="IPR025569">
    <property type="entry name" value="DUF4335"/>
</dbReference>
<name>A0A385I1B1_9EUKA</name>
<dbReference type="Pfam" id="PF14233">
    <property type="entry name" value="DUF4335"/>
    <property type="match status" value="1"/>
</dbReference>
<protein>
    <submittedName>
        <fullName evidence="2">Uncharacterized protein</fullName>
    </submittedName>
</protein>
<sequence length="200" mass="22852">MEIVNISSNYQNFSVQLVLQGLAYDKRENNTTTDNIDILTKWSLTIRNQPRLEGSVNQLVDLIESVSDYASRVLNLTSDLSETNKGLVHIRYRATKYEIVLHSSCTQENIYLQLDDSEFIDLVLCIDNLVLKQKHFSKLGFLPSPLVKKENFVIRFLYPFAAPIFSTVIVTMGMWFSLALPLTKVYNTNCRPTISKIVVP</sequence>
<dbReference type="EMBL" id="MG976688">
    <property type="protein sequence ID" value="AXY63712.1"/>
    <property type="molecule type" value="Genomic_DNA"/>
</dbReference>
<gene>
    <name evidence="2" type="ORF">PMNZ_793</name>
</gene>
<geneLocation type="plastid" evidence="2"/>
<organism evidence="2">
    <name type="scientific">Paulinella micropora</name>
    <dbReference type="NCBI Taxonomy" id="1928728"/>
    <lineage>
        <taxon>Eukaryota</taxon>
        <taxon>Sar</taxon>
        <taxon>Rhizaria</taxon>
        <taxon>Cercozoa</taxon>
        <taxon>Imbricatea</taxon>
        <taxon>Silicofilosea</taxon>
        <taxon>Euglyphida</taxon>
        <taxon>Paulinellidae</taxon>
        <taxon>Paulinella</taxon>
    </lineage>
</organism>
<evidence type="ECO:0000313" key="2">
    <source>
        <dbReference type="EMBL" id="AXY63712.1"/>
    </source>
</evidence>
<keyword evidence="2" id="KW-0934">Plastid</keyword>
<keyword evidence="1" id="KW-1133">Transmembrane helix</keyword>
<accession>A0A385I1B1</accession>
<keyword evidence="1" id="KW-0812">Transmembrane</keyword>